<dbReference type="GO" id="GO:0006400">
    <property type="term" value="P:tRNA modification"/>
    <property type="evidence" value="ECO:0007669"/>
    <property type="project" value="TreeGrafter"/>
</dbReference>
<dbReference type="EMBL" id="KJ947871">
    <property type="protein sequence ID" value="AJW30950.1"/>
    <property type="molecule type" value="Genomic_DNA"/>
</dbReference>
<name>A0A0D5A3S6_PROMR</name>
<evidence type="ECO:0000256" key="12">
    <source>
        <dbReference type="RuleBase" id="RU003784"/>
    </source>
</evidence>
<evidence type="ECO:0000256" key="4">
    <source>
        <dbReference type="ARBA" id="ARBA00022679"/>
    </source>
</evidence>
<gene>
    <name evidence="10" type="primary">miaA</name>
    <name evidence="14" type="ORF">FA03_0118</name>
</gene>
<feature type="site" description="Interaction with substrate tRNA" evidence="10">
    <location>
        <position position="128"/>
    </location>
</feature>
<dbReference type="GO" id="GO:0005524">
    <property type="term" value="F:ATP binding"/>
    <property type="evidence" value="ECO:0007669"/>
    <property type="project" value="UniProtKB-UniRule"/>
</dbReference>
<dbReference type="EC" id="2.5.1.75" evidence="10"/>
<evidence type="ECO:0000256" key="5">
    <source>
        <dbReference type="ARBA" id="ARBA00022694"/>
    </source>
</evidence>
<evidence type="ECO:0000256" key="7">
    <source>
        <dbReference type="ARBA" id="ARBA00022840"/>
    </source>
</evidence>
<dbReference type="HAMAP" id="MF_00185">
    <property type="entry name" value="IPP_trans"/>
    <property type="match status" value="1"/>
</dbReference>
<dbReference type="InterPro" id="IPR027417">
    <property type="entry name" value="P-loop_NTPase"/>
</dbReference>
<keyword evidence="4 10" id="KW-0808">Transferase</keyword>
<dbReference type="PANTHER" id="PTHR11088">
    <property type="entry name" value="TRNA DIMETHYLALLYLTRANSFERASE"/>
    <property type="match status" value="1"/>
</dbReference>
<keyword evidence="6 10" id="KW-0547">Nucleotide-binding</keyword>
<organism evidence="14">
    <name type="scientific">Prochlorococcus marinus str. P0903-H212</name>
    <dbReference type="NCBI Taxonomy" id="1622208"/>
    <lineage>
        <taxon>Bacteria</taxon>
        <taxon>Bacillati</taxon>
        <taxon>Cyanobacteriota</taxon>
        <taxon>Cyanophyceae</taxon>
        <taxon>Synechococcales</taxon>
        <taxon>Prochlorococcaceae</taxon>
        <taxon>Prochlorococcus</taxon>
    </lineage>
</organism>
<dbReference type="GO" id="GO:0052381">
    <property type="term" value="F:tRNA dimethylallyltransferase activity"/>
    <property type="evidence" value="ECO:0007669"/>
    <property type="project" value="UniProtKB-UniRule"/>
</dbReference>
<comment type="cofactor">
    <cofactor evidence="1 10">
        <name>Mg(2+)</name>
        <dbReference type="ChEBI" id="CHEBI:18420"/>
    </cofactor>
</comment>
<dbReference type="PANTHER" id="PTHR11088:SF60">
    <property type="entry name" value="TRNA DIMETHYLALLYLTRANSFERASE"/>
    <property type="match status" value="1"/>
</dbReference>
<evidence type="ECO:0000256" key="6">
    <source>
        <dbReference type="ARBA" id="ARBA00022741"/>
    </source>
</evidence>
<comment type="catalytic activity">
    <reaction evidence="9 10 11">
        <text>adenosine(37) in tRNA + dimethylallyl diphosphate = N(6)-dimethylallyladenosine(37) in tRNA + diphosphate</text>
        <dbReference type="Rhea" id="RHEA:26482"/>
        <dbReference type="Rhea" id="RHEA-COMP:10162"/>
        <dbReference type="Rhea" id="RHEA-COMP:10375"/>
        <dbReference type="ChEBI" id="CHEBI:33019"/>
        <dbReference type="ChEBI" id="CHEBI:57623"/>
        <dbReference type="ChEBI" id="CHEBI:74411"/>
        <dbReference type="ChEBI" id="CHEBI:74415"/>
        <dbReference type="EC" id="2.5.1.75"/>
    </reaction>
</comment>
<keyword evidence="8 10" id="KW-0460">Magnesium</keyword>
<evidence type="ECO:0000256" key="9">
    <source>
        <dbReference type="ARBA" id="ARBA00049563"/>
    </source>
</evidence>
<comment type="caution">
    <text evidence="10">Lacks conserved residue(s) required for the propagation of feature annotation.</text>
</comment>
<keyword evidence="5 10" id="KW-0819">tRNA processing</keyword>
<evidence type="ECO:0000256" key="10">
    <source>
        <dbReference type="HAMAP-Rule" id="MF_00185"/>
    </source>
</evidence>
<evidence type="ECO:0000256" key="8">
    <source>
        <dbReference type="ARBA" id="ARBA00022842"/>
    </source>
</evidence>
<dbReference type="InterPro" id="IPR018022">
    <property type="entry name" value="IPT"/>
</dbReference>
<feature type="site" description="Interaction with substrate tRNA" evidence="10">
    <location>
        <position position="105"/>
    </location>
</feature>
<feature type="binding site" evidence="10">
    <location>
        <begin position="16"/>
        <end position="21"/>
    </location>
    <ligand>
        <name>substrate</name>
    </ligand>
</feature>
<sequence length="300" mass="34243">MQPNNQPLVIAIMGPTASGKTKLAIDIAKKINSNIHNVDSRQIYIDMNIGTAKPTTDQQKLVKHFLIDLCLPSEPINLHDFQSIAKASIEREFREKKLTLLVGGSGLYLQALIGGLNPPAVPPQDFLRNQLYKIHKTERHKLLKCCDPYSAEKIHPEDSIRVIRALEVFYATGKMFSQQKNLKPTPWKVLELGLNPGNLITRIQHRTKQMYRNGLIEETKDLIIKYGNDLKLLKTIGYGEARSIINGTLNYEEALEITIKRTSQLAKRQKTWFKNKHNSKWLNDDKELSEALTYIYEILG</sequence>
<reference evidence="14" key="1">
    <citation type="submission" date="2014-06" db="EMBL/GenBank/DDBJ databases">
        <authorList>
            <person name="Berube P.M."/>
        </authorList>
    </citation>
    <scope>NUCLEOTIDE SEQUENCE</scope>
    <source>
        <strain evidence="14">P0903-H212</strain>
    </source>
</reference>
<evidence type="ECO:0000256" key="1">
    <source>
        <dbReference type="ARBA" id="ARBA00001946"/>
    </source>
</evidence>
<feature type="region of interest" description="Interaction with substrate tRNA" evidence="10">
    <location>
        <begin position="39"/>
        <end position="42"/>
    </location>
</feature>
<dbReference type="SUPFAM" id="SSF52540">
    <property type="entry name" value="P-loop containing nucleoside triphosphate hydrolases"/>
    <property type="match status" value="2"/>
</dbReference>
<protein>
    <recommendedName>
        <fullName evidence="10">tRNA dimethylallyltransferase</fullName>
        <ecNumber evidence="10">2.5.1.75</ecNumber>
    </recommendedName>
    <alternativeName>
        <fullName evidence="10">Dimethylallyl diphosphate:tRNA dimethylallyltransferase</fullName>
        <shortName evidence="10">DMAPP:tRNA dimethylallyltransferase</shortName>
        <shortName evidence="10">DMATase</shortName>
    </alternativeName>
    <alternativeName>
        <fullName evidence="10">Isopentenyl-diphosphate:tRNA isopentenyltransferase</fullName>
        <shortName evidence="10">IPP transferase</shortName>
        <shortName evidence="10">IPPT</shortName>
        <shortName evidence="10">IPTase</shortName>
    </alternativeName>
</protein>
<evidence type="ECO:0000256" key="13">
    <source>
        <dbReference type="RuleBase" id="RU003785"/>
    </source>
</evidence>
<dbReference type="Gene3D" id="3.40.50.300">
    <property type="entry name" value="P-loop containing nucleotide triphosphate hydrolases"/>
    <property type="match status" value="1"/>
</dbReference>
<feature type="binding site" evidence="10">
    <location>
        <begin position="14"/>
        <end position="21"/>
    </location>
    <ligand>
        <name>ATP</name>
        <dbReference type="ChEBI" id="CHEBI:30616"/>
    </ligand>
</feature>
<dbReference type="Pfam" id="PF01715">
    <property type="entry name" value="IPPT"/>
    <property type="match status" value="1"/>
</dbReference>
<comment type="function">
    <text evidence="2 10 12">Catalyzes the transfer of a dimethylallyl group onto the adenine at position 37 in tRNAs that read codons beginning with uridine, leading to the formation of N6-(dimethylallyl)adenosine (i(6)A).</text>
</comment>
<dbReference type="Gene3D" id="1.10.20.140">
    <property type="match status" value="1"/>
</dbReference>
<evidence type="ECO:0000256" key="2">
    <source>
        <dbReference type="ARBA" id="ARBA00003213"/>
    </source>
</evidence>
<evidence type="ECO:0000256" key="11">
    <source>
        <dbReference type="RuleBase" id="RU003783"/>
    </source>
</evidence>
<accession>A0A0D5A3S6</accession>
<evidence type="ECO:0000313" key="14">
    <source>
        <dbReference type="EMBL" id="AJW30950.1"/>
    </source>
</evidence>
<proteinExistence type="inferred from homology"/>
<dbReference type="NCBIfam" id="TIGR00174">
    <property type="entry name" value="miaA"/>
    <property type="match status" value="1"/>
</dbReference>
<comment type="subunit">
    <text evidence="10">Monomer.</text>
</comment>
<keyword evidence="7 10" id="KW-0067">ATP-binding</keyword>
<dbReference type="InterPro" id="IPR039657">
    <property type="entry name" value="Dimethylallyltransferase"/>
</dbReference>
<evidence type="ECO:0000256" key="3">
    <source>
        <dbReference type="ARBA" id="ARBA00005842"/>
    </source>
</evidence>
<comment type="similarity">
    <text evidence="3 10 13">Belongs to the IPP transferase family.</text>
</comment>
<dbReference type="AlphaFoldDB" id="A0A0D5A3S6"/>